<gene>
    <name evidence="1" type="ORF">C7378_0138</name>
</gene>
<dbReference type="InterPro" id="IPR011989">
    <property type="entry name" value="ARM-like"/>
</dbReference>
<dbReference type="InterPro" id="IPR041916">
    <property type="entry name" value="Anti_sigma_zinc_sf"/>
</dbReference>
<dbReference type="AlphaFoldDB" id="A0A4R1L9V3"/>
<accession>A0A4R1L9V3</accession>
<dbReference type="Pfam" id="PF13646">
    <property type="entry name" value="HEAT_2"/>
    <property type="match status" value="1"/>
</dbReference>
<sequence length="322" mass="34977">MKCEQAQENIALAVYGELADDARHELELHLALCISCQRELDAVEGLQKAMSLYPVEEPSANLVTRARLRLEEALDSVPHSGWLIRIWQSFYHGAARLSSAPVMASSLLVLGLAGGAYGGYRAGLKTHDAEQARLILSSSSPSAAATAQIANVSSIIRDPNSENVEVRYNRLVPETVHGSLDDPHIRELLLLGMQNGTNPAVSDNSVDLLANECRAGHACEGGPVRTALMVALRYDKSPSVRLKALDGLEHYIPEDPHVRDAVLEALMNDHDPQVRSEAVSLLTPVEADSSVREVLHTVAAQDENAHIRTVSQQVLSQMPEIQ</sequence>
<dbReference type="SUPFAM" id="SSF48371">
    <property type="entry name" value="ARM repeat"/>
    <property type="match status" value="1"/>
</dbReference>
<name>A0A4R1L9V3_9BACT</name>
<dbReference type="RefSeq" id="WP_131990708.1">
    <property type="nucleotide sequence ID" value="NZ_SMGK01000001.1"/>
</dbReference>
<dbReference type="EMBL" id="SMGK01000001">
    <property type="protein sequence ID" value="TCK75158.1"/>
    <property type="molecule type" value="Genomic_DNA"/>
</dbReference>
<dbReference type="InterPro" id="IPR016024">
    <property type="entry name" value="ARM-type_fold"/>
</dbReference>
<organism evidence="1 2">
    <name type="scientific">Acidipila rosea</name>
    <dbReference type="NCBI Taxonomy" id="768535"/>
    <lineage>
        <taxon>Bacteria</taxon>
        <taxon>Pseudomonadati</taxon>
        <taxon>Acidobacteriota</taxon>
        <taxon>Terriglobia</taxon>
        <taxon>Terriglobales</taxon>
        <taxon>Acidobacteriaceae</taxon>
        <taxon>Acidipila</taxon>
    </lineage>
</organism>
<evidence type="ECO:0000313" key="1">
    <source>
        <dbReference type="EMBL" id="TCK75158.1"/>
    </source>
</evidence>
<dbReference type="Proteomes" id="UP000295210">
    <property type="component" value="Unassembled WGS sequence"/>
</dbReference>
<keyword evidence="2" id="KW-1185">Reference proteome</keyword>
<dbReference type="OrthoDB" id="113002at2"/>
<protein>
    <submittedName>
        <fullName evidence="1">HEAT repeat protein</fullName>
    </submittedName>
</protein>
<dbReference type="Gene3D" id="1.25.10.10">
    <property type="entry name" value="Leucine-rich Repeat Variant"/>
    <property type="match status" value="1"/>
</dbReference>
<dbReference type="Gene3D" id="1.10.10.1320">
    <property type="entry name" value="Anti-sigma factor, zinc-finger domain"/>
    <property type="match status" value="1"/>
</dbReference>
<proteinExistence type="predicted"/>
<comment type="caution">
    <text evidence="1">The sequence shown here is derived from an EMBL/GenBank/DDBJ whole genome shotgun (WGS) entry which is preliminary data.</text>
</comment>
<evidence type="ECO:0000313" key="2">
    <source>
        <dbReference type="Proteomes" id="UP000295210"/>
    </source>
</evidence>
<reference evidence="1 2" key="1">
    <citation type="submission" date="2019-03" db="EMBL/GenBank/DDBJ databases">
        <title>Genomic Encyclopedia of Type Strains, Phase IV (KMG-IV): sequencing the most valuable type-strain genomes for metagenomic binning, comparative biology and taxonomic classification.</title>
        <authorList>
            <person name="Goeker M."/>
        </authorList>
    </citation>
    <scope>NUCLEOTIDE SEQUENCE [LARGE SCALE GENOMIC DNA]</scope>
    <source>
        <strain evidence="1 2">DSM 103428</strain>
    </source>
</reference>